<evidence type="ECO:0000256" key="4">
    <source>
        <dbReference type="ARBA" id="ARBA00023242"/>
    </source>
</evidence>
<dbReference type="SMART" id="SM00353">
    <property type="entry name" value="HLH"/>
    <property type="match status" value="1"/>
</dbReference>
<name>A0ABD1YSJ4_9MARC</name>
<dbReference type="AlphaFoldDB" id="A0ABD1YSJ4"/>
<keyword evidence="4" id="KW-0539">Nucleus</keyword>
<gene>
    <name evidence="7" type="ORF">R1flu_004883</name>
</gene>
<evidence type="ECO:0000313" key="8">
    <source>
        <dbReference type="Proteomes" id="UP001605036"/>
    </source>
</evidence>
<evidence type="ECO:0000256" key="1">
    <source>
        <dbReference type="ARBA" id="ARBA00004123"/>
    </source>
</evidence>
<evidence type="ECO:0000259" key="6">
    <source>
        <dbReference type="PROSITE" id="PS50888"/>
    </source>
</evidence>
<dbReference type="Proteomes" id="UP001605036">
    <property type="component" value="Unassembled WGS sequence"/>
</dbReference>
<dbReference type="InterPro" id="IPR045843">
    <property type="entry name" value="IND-like"/>
</dbReference>
<dbReference type="GO" id="GO:0005634">
    <property type="term" value="C:nucleus"/>
    <property type="evidence" value="ECO:0007669"/>
    <property type="project" value="UniProtKB-SubCell"/>
</dbReference>
<protein>
    <recommendedName>
        <fullName evidence="6">BHLH domain-containing protein</fullName>
    </recommendedName>
</protein>
<keyword evidence="2" id="KW-0805">Transcription regulation</keyword>
<dbReference type="PROSITE" id="PS50888">
    <property type="entry name" value="BHLH"/>
    <property type="match status" value="1"/>
</dbReference>
<evidence type="ECO:0000313" key="7">
    <source>
        <dbReference type="EMBL" id="KAL2633404.1"/>
    </source>
</evidence>
<dbReference type="SUPFAM" id="SSF47459">
    <property type="entry name" value="HLH, helix-loop-helix DNA-binding domain"/>
    <property type="match status" value="1"/>
</dbReference>
<feature type="domain" description="BHLH" evidence="6">
    <location>
        <begin position="480"/>
        <end position="529"/>
    </location>
</feature>
<feature type="region of interest" description="Disordered" evidence="5">
    <location>
        <begin position="470"/>
        <end position="494"/>
    </location>
</feature>
<feature type="compositionally biased region" description="Low complexity" evidence="5">
    <location>
        <begin position="548"/>
        <end position="562"/>
    </location>
</feature>
<dbReference type="PANTHER" id="PTHR45914">
    <property type="entry name" value="TRANSCRIPTION FACTOR HEC3-RELATED"/>
    <property type="match status" value="1"/>
</dbReference>
<evidence type="ECO:0000256" key="3">
    <source>
        <dbReference type="ARBA" id="ARBA00023163"/>
    </source>
</evidence>
<dbReference type="InterPro" id="IPR011598">
    <property type="entry name" value="bHLH_dom"/>
</dbReference>
<organism evidence="7 8">
    <name type="scientific">Riccia fluitans</name>
    <dbReference type="NCBI Taxonomy" id="41844"/>
    <lineage>
        <taxon>Eukaryota</taxon>
        <taxon>Viridiplantae</taxon>
        <taxon>Streptophyta</taxon>
        <taxon>Embryophyta</taxon>
        <taxon>Marchantiophyta</taxon>
        <taxon>Marchantiopsida</taxon>
        <taxon>Marchantiidae</taxon>
        <taxon>Marchantiales</taxon>
        <taxon>Ricciaceae</taxon>
        <taxon>Riccia</taxon>
    </lineage>
</organism>
<dbReference type="Gene3D" id="4.10.280.10">
    <property type="entry name" value="Helix-loop-helix DNA-binding domain"/>
    <property type="match status" value="1"/>
</dbReference>
<evidence type="ECO:0000256" key="5">
    <source>
        <dbReference type="SAM" id="MobiDB-lite"/>
    </source>
</evidence>
<dbReference type="CDD" id="cd11454">
    <property type="entry name" value="bHLH_AtIND_like"/>
    <property type="match status" value="1"/>
</dbReference>
<feature type="region of interest" description="Disordered" evidence="5">
    <location>
        <begin position="542"/>
        <end position="566"/>
    </location>
</feature>
<feature type="compositionally biased region" description="Polar residues" evidence="5">
    <location>
        <begin position="473"/>
        <end position="484"/>
    </location>
</feature>
<comment type="caution">
    <text evidence="7">The sequence shown here is derived from an EMBL/GenBank/DDBJ whole genome shotgun (WGS) entry which is preliminary data.</text>
</comment>
<proteinExistence type="predicted"/>
<evidence type="ECO:0000256" key="2">
    <source>
        <dbReference type="ARBA" id="ARBA00023015"/>
    </source>
</evidence>
<reference evidence="7 8" key="1">
    <citation type="submission" date="2024-09" db="EMBL/GenBank/DDBJ databases">
        <title>Chromosome-scale assembly of Riccia fluitans.</title>
        <authorList>
            <person name="Paukszto L."/>
            <person name="Sawicki J."/>
            <person name="Karawczyk K."/>
            <person name="Piernik-Szablinska J."/>
            <person name="Szczecinska M."/>
            <person name="Mazdziarz M."/>
        </authorList>
    </citation>
    <scope>NUCLEOTIDE SEQUENCE [LARGE SCALE GENOMIC DNA]</scope>
    <source>
        <strain evidence="7">Rf_01</strain>
        <tissue evidence="7">Aerial parts of the thallus</tissue>
    </source>
</reference>
<dbReference type="InterPro" id="IPR036638">
    <property type="entry name" value="HLH_DNA-bd_sf"/>
</dbReference>
<dbReference type="Pfam" id="PF00010">
    <property type="entry name" value="HLH"/>
    <property type="match status" value="1"/>
</dbReference>
<comment type="subcellular location">
    <subcellularLocation>
        <location evidence="1">Nucleus</location>
    </subcellularLocation>
</comment>
<dbReference type="EMBL" id="JBHFFA010000003">
    <property type="protein sequence ID" value="KAL2633404.1"/>
    <property type="molecule type" value="Genomic_DNA"/>
</dbReference>
<keyword evidence="3" id="KW-0804">Transcription</keyword>
<keyword evidence="8" id="KW-1185">Reference proteome</keyword>
<sequence>MRSFSLATDYSYGWNPEIVVNVDVPFAEEKGFGSFSQLGVVDTNELYLPTSLSQWSTDPAIFQGINDQQHAAAFNSINRQQQQQRIHQSPAVYDLSIESPAADVKVSQSNSCQQLMLLGIQQHEQQKEQVTPNSSINSSTGGMSSSPVAGEIYPWMNQMILNHFLSQERGCINDQMPALVSDFSAQQPCLYTSSSECVQQDAADSSGSSGARENYTLPAGTTEDITWRNSVVINNNNLVVSSSTGFHIGELYDETSSVAAAAPIDHVDISEAKDQSSSLSLVVQRYNNPAGLIERSPSLSWAMPATESDTSLGGGRGMSTNNCATLDSQQLLNIACFQDMTGGGGLSSTSSQEQPPYKRPRLGYTSAAVEPAATATTSCSRPLISSTCSSFSRHRSMMGGRGSDYPMTSLKVADALYRDFNFSSMQQISPCSGSSFHPRAVIPNSTSPVGAYASLRTGTTLADHDYTTTTMTSNSKHNATSIEPQSVAARHRRKKISERVRVLEKLIPGGSKMDTASMLDEAIDYVKFLQLQVSLMEKLGELPDNGNSTSQLQTSPSSSPTSNGAVICRPTTITQTIPARPTTSPLILSEILQQQLFKQKLCLVSLRQYPSGASPSGSFV</sequence>
<accession>A0ABD1YSJ4</accession>